<feature type="transmembrane region" description="Helical" evidence="1">
    <location>
        <begin position="266"/>
        <end position="285"/>
    </location>
</feature>
<dbReference type="SUPFAM" id="SSF103473">
    <property type="entry name" value="MFS general substrate transporter"/>
    <property type="match status" value="1"/>
</dbReference>
<sequence>MTSSSLYRFVDLKEGEEKTVGLFIGYSFFMGVAVAIFYTATTSLFLLSFERTMLPKAYIVGGIVVYALGLITSYIQKRIRFSYLVNGLIYFLMFSVTGLVLSYQFSDIKWFIFFLFVWNRVFVFVNGITFWSTAARLFNLQQAKRLFGLISTGEVISSIVSYFSVPLLLKFISTDQLLYIVALAVGACILLMSLIINRFSGQLAVIAEPAPREATSAGNPRSWKRFLANPYYLLVFLLAMLPVVGLFFVDFMFAVESKEVFPDKELLASFLGVFFGFCALIEIVIKTVLYNKLIARFGLTLGVALLPLTLLFSLTLAVSYGVVYGTTALFFAFIVLSRFFMSSVRKSINEPSFQVLMQPIPSSERSEVQSRIEGGPKAFGNIVPGVILLLLTSVSFIGTVEIAAFFLIILMGWLYVSLKIQGQYRGVLRALLEKSQAGIRHSLDAYQYAAWRLAEARRTASLSSERSSFEFIVKLVESPRTADRVLAASLLGESGRYFAYKYLTRLIHDESSAVQNAALAAAATIRNPELLPLLIVHLERDATHEAAAYGLLGVGETAIRELARSFGQSAGHTVMQLRLIRVIRQIGGPRAVKFLRSVLNSPDAAVRDEVYGALKELDYQVTITERIYLTSEIGDRIELFVWLLAAQRDLSGYPPDSDIQSAIESEKRRIVPKIFTLLSLLPGAQRYDFISELLLSDNHETQGYLLEVMNMTLPNEWKGKLIPLFEDVPLVEKLKRCAADYPQRVLSPQERLGDIVNRHFSRVSSWLKATALHQLAQLPQDNALILAAHAVSPDEVISEIALSALYKSNPARFESLRQVMEARNDTFHLKICRRIANSPLDYDLLWYRVDVLRRTERFGLRDGDELLTVAPFLNKYTLEAGEALGEEVLVRPGKVFWLVASGTLTVQSNQGPTQVLGPYDWCELTPAESKQITMRASEPSEVYAMDEPQLNHLRAFEYQLAAPPQGAVAENAMAQ</sequence>
<dbReference type="InterPro" id="IPR036259">
    <property type="entry name" value="MFS_trans_sf"/>
</dbReference>
<dbReference type="SUPFAM" id="SSF48371">
    <property type="entry name" value="ARM repeat"/>
    <property type="match status" value="1"/>
</dbReference>
<feature type="transmembrane region" description="Helical" evidence="1">
    <location>
        <begin position="20"/>
        <end position="45"/>
    </location>
</feature>
<evidence type="ECO:0000313" key="2">
    <source>
        <dbReference type="EMBL" id="MPR35325.1"/>
    </source>
</evidence>
<feature type="transmembrane region" description="Helical" evidence="1">
    <location>
        <begin position="87"/>
        <end position="105"/>
    </location>
</feature>
<evidence type="ECO:0000313" key="3">
    <source>
        <dbReference type="Proteomes" id="UP000479293"/>
    </source>
</evidence>
<gene>
    <name evidence="2" type="ORF">GBK04_18710</name>
</gene>
<feature type="transmembrane region" description="Helical" evidence="1">
    <location>
        <begin position="146"/>
        <end position="165"/>
    </location>
</feature>
<feature type="transmembrane region" description="Helical" evidence="1">
    <location>
        <begin position="231"/>
        <end position="254"/>
    </location>
</feature>
<keyword evidence="1" id="KW-1133">Transmembrane helix</keyword>
<feature type="transmembrane region" description="Helical" evidence="1">
    <location>
        <begin position="322"/>
        <end position="341"/>
    </location>
</feature>
<dbReference type="AlphaFoldDB" id="A0A7C9F4R3"/>
<feature type="transmembrane region" description="Helical" evidence="1">
    <location>
        <begin position="177"/>
        <end position="196"/>
    </location>
</feature>
<accession>A0A7C9F4R3</accession>
<feature type="transmembrane region" description="Helical" evidence="1">
    <location>
        <begin position="386"/>
        <end position="415"/>
    </location>
</feature>
<keyword evidence="1" id="KW-0812">Transmembrane</keyword>
<keyword evidence="3" id="KW-1185">Reference proteome</keyword>
<proteinExistence type="predicted"/>
<dbReference type="RefSeq" id="WP_152762279.1">
    <property type="nucleotide sequence ID" value="NZ_WHLY01000002.1"/>
</dbReference>
<comment type="caution">
    <text evidence="2">The sequence shown here is derived from an EMBL/GenBank/DDBJ whole genome shotgun (WGS) entry which is preliminary data.</text>
</comment>
<keyword evidence="1" id="KW-0472">Membrane</keyword>
<feature type="transmembrane region" description="Helical" evidence="1">
    <location>
        <begin position="111"/>
        <end position="134"/>
    </location>
</feature>
<dbReference type="Pfam" id="PF13646">
    <property type="entry name" value="HEAT_2"/>
    <property type="match status" value="1"/>
</dbReference>
<dbReference type="InterPro" id="IPR016024">
    <property type="entry name" value="ARM-type_fold"/>
</dbReference>
<dbReference type="Gene3D" id="1.20.1250.20">
    <property type="entry name" value="MFS general substrate transporter like domains"/>
    <property type="match status" value="1"/>
</dbReference>
<reference evidence="2 3" key="1">
    <citation type="submission" date="2019-10" db="EMBL/GenBank/DDBJ databases">
        <title>Draft Genome Sequence of Cytophagaceae sp. SJW1-29.</title>
        <authorList>
            <person name="Choi A."/>
        </authorList>
    </citation>
    <scope>NUCLEOTIDE SEQUENCE [LARGE SCALE GENOMIC DNA]</scope>
    <source>
        <strain evidence="2 3">SJW1-29</strain>
    </source>
</reference>
<dbReference type="InterPro" id="IPR011989">
    <property type="entry name" value="ARM-like"/>
</dbReference>
<feature type="transmembrane region" description="Helical" evidence="1">
    <location>
        <begin position="297"/>
        <end position="316"/>
    </location>
</feature>
<protein>
    <recommendedName>
        <fullName evidence="4">Cyclic nucleotide-binding domain-containing protein</fullName>
    </recommendedName>
</protein>
<dbReference type="EMBL" id="WHLY01000002">
    <property type="protein sequence ID" value="MPR35325.1"/>
    <property type="molecule type" value="Genomic_DNA"/>
</dbReference>
<evidence type="ECO:0008006" key="4">
    <source>
        <dbReference type="Google" id="ProtNLM"/>
    </source>
</evidence>
<feature type="transmembrane region" description="Helical" evidence="1">
    <location>
        <begin position="57"/>
        <end position="75"/>
    </location>
</feature>
<dbReference type="Gene3D" id="1.25.10.10">
    <property type="entry name" value="Leucine-rich Repeat Variant"/>
    <property type="match status" value="1"/>
</dbReference>
<organism evidence="2 3">
    <name type="scientific">Salmonirosea aquatica</name>
    <dbReference type="NCBI Taxonomy" id="2654236"/>
    <lineage>
        <taxon>Bacteria</taxon>
        <taxon>Pseudomonadati</taxon>
        <taxon>Bacteroidota</taxon>
        <taxon>Cytophagia</taxon>
        <taxon>Cytophagales</taxon>
        <taxon>Spirosomataceae</taxon>
        <taxon>Salmonirosea</taxon>
    </lineage>
</organism>
<evidence type="ECO:0000256" key="1">
    <source>
        <dbReference type="SAM" id="Phobius"/>
    </source>
</evidence>
<name>A0A7C9F4R3_9BACT</name>
<dbReference type="Proteomes" id="UP000479293">
    <property type="component" value="Unassembled WGS sequence"/>
</dbReference>